<protein>
    <submittedName>
        <fullName evidence="1">Uncharacterized protein</fullName>
    </submittedName>
</protein>
<evidence type="ECO:0000313" key="1">
    <source>
        <dbReference type="EMBL" id="KAI4350948.1"/>
    </source>
</evidence>
<dbReference type="EMBL" id="CM039428">
    <property type="protein sequence ID" value="KAI4350948.1"/>
    <property type="molecule type" value="Genomic_DNA"/>
</dbReference>
<dbReference type="Proteomes" id="UP000828941">
    <property type="component" value="Chromosome 3"/>
</dbReference>
<gene>
    <name evidence="1" type="ORF">L6164_005350</name>
</gene>
<accession>A0ACB9PR12</accession>
<name>A0ACB9PR12_BAUVA</name>
<organism evidence="1 2">
    <name type="scientific">Bauhinia variegata</name>
    <name type="common">Purple orchid tree</name>
    <name type="synonym">Phanera variegata</name>
    <dbReference type="NCBI Taxonomy" id="167791"/>
    <lineage>
        <taxon>Eukaryota</taxon>
        <taxon>Viridiplantae</taxon>
        <taxon>Streptophyta</taxon>
        <taxon>Embryophyta</taxon>
        <taxon>Tracheophyta</taxon>
        <taxon>Spermatophyta</taxon>
        <taxon>Magnoliopsida</taxon>
        <taxon>eudicotyledons</taxon>
        <taxon>Gunneridae</taxon>
        <taxon>Pentapetalae</taxon>
        <taxon>rosids</taxon>
        <taxon>fabids</taxon>
        <taxon>Fabales</taxon>
        <taxon>Fabaceae</taxon>
        <taxon>Cercidoideae</taxon>
        <taxon>Cercideae</taxon>
        <taxon>Bauhiniinae</taxon>
        <taxon>Bauhinia</taxon>
    </lineage>
</organism>
<sequence>MHPPFLLFKAFLFLSILFPTYFATDDERYTACTPFNCGNFTQISYPFWRDSQLEHCGHPMFKLVCFENKAIINITSEKFLVLDINFTTRILKIAREDLFGNLCPKNYNNISLDWDFYNYTSNDENSTLLYDCDPDVNTSKLATNFSFTCPINGKGPHPRDAYFVRQTNWADPSPLECRIYMRVPVLLLAVISFIMNSSLDVGYVLDQGFEIRWAVDEANCEDCKRSGGKCGHNVTTAEFRCFCPDQPYATACGHKLSPPSTCPSP</sequence>
<proteinExistence type="predicted"/>
<reference evidence="1 2" key="1">
    <citation type="journal article" date="2022" name="DNA Res.">
        <title>Chromosomal-level genome assembly of the orchid tree Bauhinia variegata (Leguminosae; Cercidoideae) supports the allotetraploid origin hypothesis of Bauhinia.</title>
        <authorList>
            <person name="Zhong Y."/>
            <person name="Chen Y."/>
            <person name="Zheng D."/>
            <person name="Pang J."/>
            <person name="Liu Y."/>
            <person name="Luo S."/>
            <person name="Meng S."/>
            <person name="Qian L."/>
            <person name="Wei D."/>
            <person name="Dai S."/>
            <person name="Zhou R."/>
        </authorList>
    </citation>
    <scope>NUCLEOTIDE SEQUENCE [LARGE SCALE GENOMIC DNA]</scope>
    <source>
        <strain evidence="1">BV-YZ2020</strain>
    </source>
</reference>
<evidence type="ECO:0000313" key="2">
    <source>
        <dbReference type="Proteomes" id="UP000828941"/>
    </source>
</evidence>
<keyword evidence="2" id="KW-1185">Reference proteome</keyword>
<comment type="caution">
    <text evidence="1">The sequence shown here is derived from an EMBL/GenBank/DDBJ whole genome shotgun (WGS) entry which is preliminary data.</text>
</comment>